<accession>A0AAU9N3U6</accession>
<keyword evidence="3" id="KW-1185">Reference proteome</keyword>
<reference evidence="2 3" key="1">
    <citation type="submission" date="2022-01" db="EMBL/GenBank/DDBJ databases">
        <authorList>
            <person name="Xiong W."/>
            <person name="Schranz E."/>
        </authorList>
    </citation>
    <scope>NUCLEOTIDE SEQUENCE [LARGE SCALE GENOMIC DNA]</scope>
</reference>
<organism evidence="2 3">
    <name type="scientific">Lactuca virosa</name>
    <dbReference type="NCBI Taxonomy" id="75947"/>
    <lineage>
        <taxon>Eukaryota</taxon>
        <taxon>Viridiplantae</taxon>
        <taxon>Streptophyta</taxon>
        <taxon>Embryophyta</taxon>
        <taxon>Tracheophyta</taxon>
        <taxon>Spermatophyta</taxon>
        <taxon>Magnoliopsida</taxon>
        <taxon>eudicotyledons</taxon>
        <taxon>Gunneridae</taxon>
        <taxon>Pentapetalae</taxon>
        <taxon>asterids</taxon>
        <taxon>campanulids</taxon>
        <taxon>Asterales</taxon>
        <taxon>Asteraceae</taxon>
        <taxon>Cichorioideae</taxon>
        <taxon>Cichorieae</taxon>
        <taxon>Lactucinae</taxon>
        <taxon>Lactuca</taxon>
    </lineage>
</organism>
<dbReference type="EMBL" id="CAKMRJ010003334">
    <property type="protein sequence ID" value="CAH1433497.1"/>
    <property type="molecule type" value="Genomic_DNA"/>
</dbReference>
<evidence type="ECO:0000313" key="3">
    <source>
        <dbReference type="Proteomes" id="UP001157418"/>
    </source>
</evidence>
<dbReference type="AlphaFoldDB" id="A0AAU9N3U6"/>
<protein>
    <submittedName>
        <fullName evidence="2">Uncharacterized protein</fullName>
    </submittedName>
</protein>
<sequence>MLDRWTFTLLQAATKPQGRCSIRKNLRPSKATSKENNKQEQNGYTLANRRRHSSHPHLPSSPPFQTPSPAAVATLPSAISCRCFPIADFSSIIR</sequence>
<dbReference type="Proteomes" id="UP001157418">
    <property type="component" value="Unassembled WGS sequence"/>
</dbReference>
<proteinExistence type="predicted"/>
<comment type="caution">
    <text evidence="2">The sequence shown here is derived from an EMBL/GenBank/DDBJ whole genome shotgun (WGS) entry which is preliminary data.</text>
</comment>
<name>A0AAU9N3U6_9ASTR</name>
<evidence type="ECO:0000313" key="2">
    <source>
        <dbReference type="EMBL" id="CAH1433497.1"/>
    </source>
</evidence>
<gene>
    <name evidence="2" type="ORF">LVIROSA_LOCUS20082</name>
</gene>
<evidence type="ECO:0000256" key="1">
    <source>
        <dbReference type="SAM" id="MobiDB-lite"/>
    </source>
</evidence>
<feature type="region of interest" description="Disordered" evidence="1">
    <location>
        <begin position="19"/>
        <end position="70"/>
    </location>
</feature>